<accession>A0A7K0BSJ3</accession>
<proteinExistence type="predicted"/>
<evidence type="ECO:0000313" key="2">
    <source>
        <dbReference type="EMBL" id="MQY04149.1"/>
    </source>
</evidence>
<feature type="region of interest" description="Disordered" evidence="1">
    <location>
        <begin position="61"/>
        <end position="83"/>
    </location>
</feature>
<comment type="caution">
    <text evidence="2">The sequence shown here is derived from an EMBL/GenBank/DDBJ whole genome shotgun (WGS) entry which is preliminary data.</text>
</comment>
<evidence type="ECO:0000256" key="1">
    <source>
        <dbReference type="SAM" id="MobiDB-lite"/>
    </source>
</evidence>
<dbReference type="EMBL" id="WEGH01000001">
    <property type="protein sequence ID" value="MQY04149.1"/>
    <property type="molecule type" value="Genomic_DNA"/>
</dbReference>
<gene>
    <name evidence="2" type="ORF">ACRB68_22000</name>
</gene>
<organism evidence="2 3">
    <name type="scientific">Actinomadura macrotermitis</name>
    <dbReference type="NCBI Taxonomy" id="2585200"/>
    <lineage>
        <taxon>Bacteria</taxon>
        <taxon>Bacillati</taxon>
        <taxon>Actinomycetota</taxon>
        <taxon>Actinomycetes</taxon>
        <taxon>Streptosporangiales</taxon>
        <taxon>Thermomonosporaceae</taxon>
        <taxon>Actinomadura</taxon>
    </lineage>
</organism>
<name>A0A7K0BSJ3_9ACTN</name>
<sequence>MQNSKPPTPVSRPTLAPCPVPWCQEHHRSALSLTHRADIGHVTVHGDEQLTVALAFTESLPAPSARPGSPAGSPGEVPGMTTVGPAVTLHWSDLPGDGTGQAGPDGLDLKPVEALDLAQLLIAAYVRLDGTGQENGR</sequence>
<dbReference type="RefSeq" id="WP_153531960.1">
    <property type="nucleotide sequence ID" value="NZ_WEGH01000001.1"/>
</dbReference>
<reference evidence="2 3" key="1">
    <citation type="submission" date="2019-10" db="EMBL/GenBank/DDBJ databases">
        <title>Actinomadura rubteroloni sp. nov. and Actinomadura macrotermitis sp. nov., isolated from the gut of fungus growing-termite Macrotermes natalensis.</title>
        <authorList>
            <person name="Benndorf R."/>
            <person name="Martin K."/>
            <person name="Kuefner M."/>
            <person name="De Beer W."/>
            <person name="Kaster A.-K."/>
            <person name="Vollmers J."/>
            <person name="Poulsen M."/>
            <person name="Beemelmanns C."/>
        </authorList>
    </citation>
    <scope>NUCLEOTIDE SEQUENCE [LARGE SCALE GENOMIC DNA]</scope>
    <source>
        <strain evidence="2 3">RB68</strain>
    </source>
</reference>
<protein>
    <submittedName>
        <fullName evidence="2">Uncharacterized protein</fullName>
    </submittedName>
</protein>
<keyword evidence="3" id="KW-1185">Reference proteome</keyword>
<feature type="compositionally biased region" description="Low complexity" evidence="1">
    <location>
        <begin position="61"/>
        <end position="75"/>
    </location>
</feature>
<evidence type="ECO:0000313" key="3">
    <source>
        <dbReference type="Proteomes" id="UP000487268"/>
    </source>
</evidence>
<dbReference type="Proteomes" id="UP000487268">
    <property type="component" value="Unassembled WGS sequence"/>
</dbReference>
<dbReference type="AlphaFoldDB" id="A0A7K0BSJ3"/>